<evidence type="ECO:0000256" key="5">
    <source>
        <dbReference type="ARBA" id="ARBA00016895"/>
    </source>
</evidence>
<evidence type="ECO:0000256" key="14">
    <source>
        <dbReference type="ARBA" id="ARBA00023284"/>
    </source>
</evidence>
<dbReference type="Proteomes" id="UP000216312">
    <property type="component" value="Unassembled WGS sequence"/>
</dbReference>
<keyword evidence="8 17" id="KW-0479">Metal-binding</keyword>
<evidence type="ECO:0000256" key="9">
    <source>
        <dbReference type="ARBA" id="ARBA00022785"/>
    </source>
</evidence>
<comment type="pathway">
    <text evidence="2 17">tRNA modification; tRNA-queuosine biosynthesis.</text>
</comment>
<evidence type="ECO:0000256" key="10">
    <source>
        <dbReference type="ARBA" id="ARBA00023002"/>
    </source>
</evidence>
<evidence type="ECO:0000256" key="2">
    <source>
        <dbReference type="ARBA" id="ARBA00004691"/>
    </source>
</evidence>
<dbReference type="PANTHER" id="PTHR36701">
    <property type="entry name" value="EPOXYQUEUOSINE REDUCTASE QUEH"/>
    <property type="match status" value="1"/>
</dbReference>
<proteinExistence type="inferred from homology"/>
<dbReference type="InterPro" id="IPR003828">
    <property type="entry name" value="QueH"/>
</dbReference>
<dbReference type="HAMAP" id="MF_02089">
    <property type="entry name" value="QueH"/>
    <property type="match status" value="1"/>
</dbReference>
<comment type="caution">
    <text evidence="18">The sequence shown here is derived from an EMBL/GenBank/DDBJ whole genome shotgun (WGS) entry which is preliminary data.</text>
</comment>
<dbReference type="SUPFAM" id="SSF52402">
    <property type="entry name" value="Adenine nucleotide alpha hydrolases-like"/>
    <property type="match status" value="1"/>
</dbReference>
<comment type="catalytic activity">
    <reaction evidence="16 17">
        <text>epoxyqueuosine(34) in tRNA + AH2 = queuosine(34) in tRNA + A + H2O</text>
        <dbReference type="Rhea" id="RHEA:32159"/>
        <dbReference type="Rhea" id="RHEA-COMP:18571"/>
        <dbReference type="Rhea" id="RHEA-COMP:18582"/>
        <dbReference type="ChEBI" id="CHEBI:13193"/>
        <dbReference type="ChEBI" id="CHEBI:15377"/>
        <dbReference type="ChEBI" id="CHEBI:17499"/>
        <dbReference type="ChEBI" id="CHEBI:194431"/>
        <dbReference type="ChEBI" id="CHEBI:194443"/>
        <dbReference type="EC" id="1.17.99.6"/>
    </reaction>
</comment>
<dbReference type="GO" id="GO:0051539">
    <property type="term" value="F:4 iron, 4 sulfur cluster binding"/>
    <property type="evidence" value="ECO:0007669"/>
    <property type="project" value="UniProtKB-UniRule"/>
</dbReference>
<evidence type="ECO:0000256" key="12">
    <source>
        <dbReference type="ARBA" id="ARBA00023014"/>
    </source>
</evidence>
<evidence type="ECO:0000256" key="6">
    <source>
        <dbReference type="ARBA" id="ARBA00022485"/>
    </source>
</evidence>
<dbReference type="GO" id="GO:0052693">
    <property type="term" value="F:epoxyqueuosine reductase activity"/>
    <property type="evidence" value="ECO:0007669"/>
    <property type="project" value="UniProtKB-UniRule"/>
</dbReference>
<evidence type="ECO:0000313" key="18">
    <source>
        <dbReference type="EMBL" id="OYV03344.1"/>
    </source>
</evidence>
<evidence type="ECO:0000256" key="3">
    <source>
        <dbReference type="ARBA" id="ARBA00008207"/>
    </source>
</evidence>
<dbReference type="EMBL" id="NMUJ01000009">
    <property type="protein sequence ID" value="OYV03344.1"/>
    <property type="molecule type" value="Genomic_DNA"/>
</dbReference>
<evidence type="ECO:0000256" key="15">
    <source>
        <dbReference type="ARBA" id="ARBA00031446"/>
    </source>
</evidence>
<dbReference type="PANTHER" id="PTHR36701:SF1">
    <property type="entry name" value="EPOXYQUEUOSINE REDUCTASE QUEH"/>
    <property type="match status" value="1"/>
</dbReference>
<keyword evidence="10 17" id="KW-0560">Oxidoreductase</keyword>
<evidence type="ECO:0000256" key="11">
    <source>
        <dbReference type="ARBA" id="ARBA00023004"/>
    </source>
</evidence>
<keyword evidence="9 17" id="KW-0671">Queuosine biosynthesis</keyword>
<feature type="binding site" evidence="17">
    <location>
        <position position="91"/>
    </location>
    <ligand>
        <name>[4Fe-4S] cluster</name>
        <dbReference type="ChEBI" id="CHEBI:49883"/>
    </ligand>
</feature>
<dbReference type="EC" id="1.17.99.6" evidence="4 17"/>
<evidence type="ECO:0000313" key="19">
    <source>
        <dbReference type="Proteomes" id="UP000216312"/>
    </source>
</evidence>
<evidence type="ECO:0000256" key="16">
    <source>
        <dbReference type="ARBA" id="ARBA00047415"/>
    </source>
</evidence>
<gene>
    <name evidence="17" type="primary">queH</name>
    <name evidence="18" type="ORF">CGW93_01415</name>
</gene>
<dbReference type="AlphaFoldDB" id="A0A257LUP7"/>
<dbReference type="GO" id="GO:0008616">
    <property type="term" value="P:tRNA queuosine(34) biosynthetic process"/>
    <property type="evidence" value="ECO:0007669"/>
    <property type="project" value="UniProtKB-UniRule"/>
</dbReference>
<keyword evidence="11 17" id="KW-0408">Iron</keyword>
<evidence type="ECO:0000256" key="13">
    <source>
        <dbReference type="ARBA" id="ARBA00023157"/>
    </source>
</evidence>
<keyword evidence="12 17" id="KW-0411">Iron-sulfur</keyword>
<dbReference type="UniPathway" id="UPA00392"/>
<comment type="function">
    <text evidence="1 17">Catalyzes the conversion of epoxyqueuosine (oQ) to queuosine (Q), which is a hypermodified base found in the wobble positions of tRNA(Asp), tRNA(Asn), tRNA(His) and tRNA(Tyr).</text>
</comment>
<feature type="binding site" evidence="17">
    <location>
        <position position="13"/>
    </location>
    <ligand>
        <name>[4Fe-4S] cluster</name>
        <dbReference type="ChEBI" id="CHEBI:49883"/>
    </ligand>
</feature>
<protein>
    <recommendedName>
        <fullName evidence="5 17">Epoxyqueuosine reductase QueH</fullName>
        <ecNumber evidence="4 17">1.17.99.6</ecNumber>
    </recommendedName>
    <alternativeName>
        <fullName evidence="15 17">Queuosine biosynthesis protein QueH</fullName>
    </alternativeName>
</protein>
<organism evidence="18 19">
    <name type="scientific">candidate division WOR-3 bacterium 4484_18</name>
    <dbReference type="NCBI Taxonomy" id="2020626"/>
    <lineage>
        <taxon>Bacteria</taxon>
        <taxon>Bacteria division WOR-3</taxon>
    </lineage>
</organism>
<keyword evidence="14 17" id="KW-0676">Redox-active center</keyword>
<feature type="disulfide bond" description="Redox-active" evidence="17">
    <location>
        <begin position="170"/>
        <end position="172"/>
    </location>
</feature>
<sequence length="178" mass="20909">MRSPTERLLLHICCAPCATVPIKRLKERGFEVIGFFYNPNIQPPSEYKLRMGQLNKLDIEVIYGEYEPWRWFNLTRGYYDEPEGGKRCAICIRMRLGQTALMAKKLGIEYFTTTLTVSPYKDADMINTIGYELGTTYGINFLRENFKKRDGYKESIRIAKELNLYRQHYCGCIFSKRK</sequence>
<evidence type="ECO:0000256" key="8">
    <source>
        <dbReference type="ARBA" id="ARBA00022723"/>
    </source>
</evidence>
<evidence type="ECO:0000256" key="1">
    <source>
        <dbReference type="ARBA" id="ARBA00002268"/>
    </source>
</evidence>
<reference evidence="19" key="1">
    <citation type="submission" date="2017-07" db="EMBL/GenBank/DDBJ databases">
        <title>Novel pathways for hydrocarbon cycling and metabolic interdependencies in hydrothermal sediment communities.</title>
        <authorList>
            <person name="Dombrowski N."/>
            <person name="Seitz K."/>
            <person name="Teske A."/>
            <person name="Baker B."/>
        </authorList>
    </citation>
    <scope>NUCLEOTIDE SEQUENCE [LARGE SCALE GENOMIC DNA]</scope>
</reference>
<dbReference type="GO" id="GO:0046872">
    <property type="term" value="F:metal ion binding"/>
    <property type="evidence" value="ECO:0007669"/>
    <property type="project" value="UniProtKB-KW"/>
</dbReference>
<accession>A0A257LUP7</accession>
<keyword evidence="7 17" id="KW-0819">tRNA processing</keyword>
<keyword evidence="13 17" id="KW-1015">Disulfide bond</keyword>
<evidence type="ECO:0000256" key="4">
    <source>
        <dbReference type="ARBA" id="ARBA00012622"/>
    </source>
</evidence>
<dbReference type="Pfam" id="PF02677">
    <property type="entry name" value="QueH"/>
    <property type="match status" value="1"/>
</dbReference>
<evidence type="ECO:0000256" key="17">
    <source>
        <dbReference type="HAMAP-Rule" id="MF_02089"/>
    </source>
</evidence>
<keyword evidence="6 17" id="KW-0004">4Fe-4S</keyword>
<name>A0A257LUP7_UNCW3</name>
<evidence type="ECO:0000256" key="7">
    <source>
        <dbReference type="ARBA" id="ARBA00022694"/>
    </source>
</evidence>
<comment type="similarity">
    <text evidence="3 17">Belongs to the QueH family.</text>
</comment>
<feature type="binding site" evidence="17">
    <location>
        <position position="88"/>
    </location>
    <ligand>
        <name>[4Fe-4S] cluster</name>
        <dbReference type="ChEBI" id="CHEBI:49883"/>
    </ligand>
</feature>
<feature type="binding site" evidence="17">
    <location>
        <position position="14"/>
    </location>
    <ligand>
        <name>[4Fe-4S] cluster</name>
        <dbReference type="ChEBI" id="CHEBI:49883"/>
    </ligand>
</feature>